<evidence type="ECO:0000313" key="3">
    <source>
        <dbReference type="Proteomes" id="UP001183643"/>
    </source>
</evidence>
<protein>
    <submittedName>
        <fullName evidence="2">Membrane protein</fullName>
    </submittedName>
</protein>
<name>A0AAE3YSP8_9ACTN</name>
<reference evidence="2" key="1">
    <citation type="submission" date="2023-07" db="EMBL/GenBank/DDBJ databases">
        <title>Sequencing the genomes of 1000 actinobacteria strains.</title>
        <authorList>
            <person name="Klenk H.-P."/>
        </authorList>
    </citation>
    <scope>NUCLEOTIDE SEQUENCE</scope>
    <source>
        <strain evidence="2">DSM 44707</strain>
    </source>
</reference>
<comment type="caution">
    <text evidence="2">The sequence shown here is derived from an EMBL/GenBank/DDBJ whole genome shotgun (WGS) entry which is preliminary data.</text>
</comment>
<feature type="transmembrane region" description="Helical" evidence="1">
    <location>
        <begin position="67"/>
        <end position="86"/>
    </location>
</feature>
<proteinExistence type="predicted"/>
<dbReference type="EMBL" id="JAVDYB010000001">
    <property type="protein sequence ID" value="MDR7277921.1"/>
    <property type="molecule type" value="Genomic_DNA"/>
</dbReference>
<keyword evidence="1" id="KW-0812">Transmembrane</keyword>
<keyword evidence="1" id="KW-0472">Membrane</keyword>
<organism evidence="2 3">
    <name type="scientific">Catenuloplanes atrovinosus</name>
    <dbReference type="NCBI Taxonomy" id="137266"/>
    <lineage>
        <taxon>Bacteria</taxon>
        <taxon>Bacillati</taxon>
        <taxon>Actinomycetota</taxon>
        <taxon>Actinomycetes</taxon>
        <taxon>Micromonosporales</taxon>
        <taxon>Micromonosporaceae</taxon>
        <taxon>Catenuloplanes</taxon>
    </lineage>
</organism>
<dbReference type="RefSeq" id="WP_310370515.1">
    <property type="nucleotide sequence ID" value="NZ_JAVDYB010000001.1"/>
</dbReference>
<feature type="transmembrane region" description="Helical" evidence="1">
    <location>
        <begin position="38"/>
        <end position="61"/>
    </location>
</feature>
<keyword evidence="1" id="KW-1133">Transmembrane helix</keyword>
<evidence type="ECO:0000256" key="1">
    <source>
        <dbReference type="SAM" id="Phobius"/>
    </source>
</evidence>
<feature type="transmembrane region" description="Helical" evidence="1">
    <location>
        <begin position="6"/>
        <end position="26"/>
    </location>
</feature>
<sequence length="96" mass="10420">MIAAHWIAIGVTAGIIAVETFVYYLLRWLRERPPSVRQLLAAGVGLLCVAGIAVMVLILGLDQTDTIIGVVGAIVPVYLFFSAALLRRRPEKSESQ</sequence>
<gene>
    <name evidence="2" type="ORF">J2S41_004699</name>
</gene>
<dbReference type="Proteomes" id="UP001183643">
    <property type="component" value="Unassembled WGS sequence"/>
</dbReference>
<dbReference type="AlphaFoldDB" id="A0AAE3YSP8"/>
<keyword evidence="3" id="KW-1185">Reference proteome</keyword>
<evidence type="ECO:0000313" key="2">
    <source>
        <dbReference type="EMBL" id="MDR7277921.1"/>
    </source>
</evidence>
<accession>A0AAE3YSP8</accession>